<dbReference type="SUPFAM" id="SSF53613">
    <property type="entry name" value="Ribokinase-like"/>
    <property type="match status" value="1"/>
</dbReference>
<sequence length="335" mass="36100">MDDGNNPRISCVSLGMVILDEIRMPDHPPLLNVIGGSSTFVTLGLRLFATKSLTPGCLVLAGNDLPKPIREEMLRWHMDHLVILTSPNQPSSRGLLEYSDSTFGPKIFEYTTPPLRATPEKLEGTQLLAARAFHFFGTPDEIIAQIPVLLSLRQTDLPPPLIVWEPIPYCCTPANRVAFQDACKLVDVFSPNHLELAALFADDDEEQRHADTNLFANLERLGNRLIAAGVGPAGTGTVVIRAGADGALALQRDTPSVRVPAYYAPGSVHVVDPTGAGNAFLGGYVVGLLREGSVREALCYGAVAASFALQQIGLPRSEVVDAGGWERLGEFRGRV</sequence>
<dbReference type="InterPro" id="IPR011611">
    <property type="entry name" value="PfkB_dom"/>
</dbReference>
<dbReference type="PANTHER" id="PTHR47098:SF1">
    <property type="entry name" value="PFKB FAMILY CARBOHYDRATE KINASE SUPERFAMILY (AFU_ORTHOLOGUE AFUA_4G09500)"/>
    <property type="match status" value="1"/>
</dbReference>
<dbReference type="Proteomes" id="UP000193240">
    <property type="component" value="Unassembled WGS sequence"/>
</dbReference>
<protein>
    <recommendedName>
        <fullName evidence="1">Carbohydrate kinase PfkB domain-containing protein</fullName>
    </recommendedName>
</protein>
<organism evidence="2 3">
    <name type="scientific">Epicoccum nigrum</name>
    <name type="common">Soil fungus</name>
    <name type="synonym">Epicoccum purpurascens</name>
    <dbReference type="NCBI Taxonomy" id="105696"/>
    <lineage>
        <taxon>Eukaryota</taxon>
        <taxon>Fungi</taxon>
        <taxon>Dikarya</taxon>
        <taxon>Ascomycota</taxon>
        <taxon>Pezizomycotina</taxon>
        <taxon>Dothideomycetes</taxon>
        <taxon>Pleosporomycetidae</taxon>
        <taxon>Pleosporales</taxon>
        <taxon>Pleosporineae</taxon>
        <taxon>Didymellaceae</taxon>
        <taxon>Epicoccum</taxon>
    </lineage>
</organism>
<dbReference type="AlphaFoldDB" id="A0A1Y2M9P1"/>
<dbReference type="STRING" id="105696.A0A1Y2M9P1"/>
<evidence type="ECO:0000313" key="3">
    <source>
        <dbReference type="Proteomes" id="UP000193240"/>
    </source>
</evidence>
<keyword evidence="3" id="KW-1185">Reference proteome</keyword>
<dbReference type="InParanoid" id="A0A1Y2M9P1"/>
<accession>A0A1Y2M9P1</accession>
<dbReference type="Gene3D" id="3.40.1190.20">
    <property type="match status" value="1"/>
</dbReference>
<feature type="domain" description="Carbohydrate kinase PfkB" evidence="1">
    <location>
        <begin position="173"/>
        <end position="313"/>
    </location>
</feature>
<dbReference type="InterPro" id="IPR029056">
    <property type="entry name" value="Ribokinase-like"/>
</dbReference>
<dbReference type="FunCoup" id="A0A1Y2M9P1">
    <property type="interactions" value="14"/>
</dbReference>
<dbReference type="PANTHER" id="PTHR47098">
    <property type="entry name" value="PROTEIN MAK32"/>
    <property type="match status" value="1"/>
</dbReference>
<evidence type="ECO:0000259" key="1">
    <source>
        <dbReference type="Pfam" id="PF00294"/>
    </source>
</evidence>
<proteinExistence type="predicted"/>
<dbReference type="OMA" id="YQDTTFG"/>
<dbReference type="Pfam" id="PF00294">
    <property type="entry name" value="PfkB"/>
    <property type="match status" value="1"/>
</dbReference>
<gene>
    <name evidence="2" type="ORF">B5807_02140</name>
</gene>
<name>A0A1Y2M9P1_EPING</name>
<reference evidence="2 3" key="1">
    <citation type="journal article" date="2017" name="Genome Announc.">
        <title>Genome sequence of the saprophytic ascomycete Epicoccum nigrum ICMP 19927 strain isolated from New Zealand.</title>
        <authorList>
            <person name="Fokin M."/>
            <person name="Fleetwood D."/>
            <person name="Weir B.S."/>
            <person name="Villas-Boas S.G."/>
        </authorList>
    </citation>
    <scope>NUCLEOTIDE SEQUENCE [LARGE SCALE GENOMIC DNA]</scope>
    <source>
        <strain evidence="2 3">ICMP 19927</strain>
    </source>
</reference>
<evidence type="ECO:0000313" key="2">
    <source>
        <dbReference type="EMBL" id="OSS52825.1"/>
    </source>
</evidence>
<dbReference type="EMBL" id="KZ107839">
    <property type="protein sequence ID" value="OSS52825.1"/>
    <property type="molecule type" value="Genomic_DNA"/>
</dbReference>